<feature type="domain" description="ABC3 transporter permease C-terminal" evidence="7">
    <location>
        <begin position="407"/>
        <end position="541"/>
    </location>
</feature>
<feature type="transmembrane region" description="Helical" evidence="6">
    <location>
        <begin position="511"/>
        <end position="531"/>
    </location>
</feature>
<protein>
    <recommendedName>
        <fullName evidence="7">ABC3 transporter permease C-terminal domain-containing protein</fullName>
    </recommendedName>
</protein>
<feature type="transmembrane region" description="Helical" evidence="6">
    <location>
        <begin position="16"/>
        <end position="42"/>
    </location>
</feature>
<comment type="caution">
    <text evidence="8">The sequence shown here is derived from an EMBL/GenBank/DDBJ whole genome shotgun (WGS) entry which is preliminary data.</text>
</comment>
<dbReference type="Pfam" id="PF02687">
    <property type="entry name" value="FtsX"/>
    <property type="match status" value="1"/>
</dbReference>
<sequence length="548" mass="60764">MYKLLLCLRYLRRQRLAYLAAAGVALCVFMMLVAVSVMNGFLHKVEKAAKGLHGDIIIEPNGLRGLKFYDKLAERVVAEVDAVQHASPFILSYGILRVPGQDHYRQTVQIAGIRLPDRAKVSNFEQGLFVQRDWPEPTFSPPHKDMQKRAAEHRELVTAIIEREKAGRNFADLPADKQTLVDRLETARSFLLKGWANLENADTNAKLLAELEAQLAAADAEGRDSPYLEARIQELEMRTVEPWPNHVILGLGMEGMGFRTDQGETVRVLGPGNKVTLYVFPLGRHTLTDMSPNIQRFTIVDDCSTDVYSFDSQTVYVPFDALQRLNNMGPVPRADGTVAPALCSMVHVKVDEAFADWRAVRAVRDEVRRVVADFYEPAQAKNINVLTWREKQDKLVSSIESQRMLVMIMFGILSLVSVLLVFVIFYMVVAQKTRDIGVLKSLGASGNGVAAIFLAFGAVIGLVGAIVGAIGGCLFIHNINAVHDALYNWLGFRVWSRESFFFDRIPNEIDVSVVSLVVGGAIVAAVVGALAPAIRAARMEPVEALRYE</sequence>
<reference evidence="8" key="1">
    <citation type="journal article" date="2015" name="Nature">
        <title>Complex archaea that bridge the gap between prokaryotes and eukaryotes.</title>
        <authorList>
            <person name="Spang A."/>
            <person name="Saw J.H."/>
            <person name="Jorgensen S.L."/>
            <person name="Zaremba-Niedzwiedzka K."/>
            <person name="Martijn J."/>
            <person name="Lind A.E."/>
            <person name="van Eijk R."/>
            <person name="Schleper C."/>
            <person name="Guy L."/>
            <person name="Ettema T.J."/>
        </authorList>
    </citation>
    <scope>NUCLEOTIDE SEQUENCE</scope>
</reference>
<evidence type="ECO:0000256" key="6">
    <source>
        <dbReference type="SAM" id="Phobius"/>
    </source>
</evidence>
<evidence type="ECO:0000256" key="4">
    <source>
        <dbReference type="ARBA" id="ARBA00022989"/>
    </source>
</evidence>
<evidence type="ECO:0000256" key="2">
    <source>
        <dbReference type="ARBA" id="ARBA00022475"/>
    </source>
</evidence>
<evidence type="ECO:0000256" key="1">
    <source>
        <dbReference type="ARBA" id="ARBA00004651"/>
    </source>
</evidence>
<name>A0A0F9UT35_9ZZZZ</name>
<keyword evidence="5 6" id="KW-0472">Membrane</keyword>
<dbReference type="InterPro" id="IPR051447">
    <property type="entry name" value="Lipoprotein-release_system"/>
</dbReference>
<feature type="transmembrane region" description="Helical" evidence="6">
    <location>
        <begin position="450"/>
        <end position="477"/>
    </location>
</feature>
<dbReference type="GO" id="GO:0044874">
    <property type="term" value="P:lipoprotein localization to outer membrane"/>
    <property type="evidence" value="ECO:0007669"/>
    <property type="project" value="TreeGrafter"/>
</dbReference>
<organism evidence="8">
    <name type="scientific">marine sediment metagenome</name>
    <dbReference type="NCBI Taxonomy" id="412755"/>
    <lineage>
        <taxon>unclassified sequences</taxon>
        <taxon>metagenomes</taxon>
        <taxon>ecological metagenomes</taxon>
    </lineage>
</organism>
<gene>
    <name evidence="8" type="ORF">LCGC14_0226150</name>
</gene>
<feature type="transmembrane region" description="Helical" evidence="6">
    <location>
        <begin position="404"/>
        <end position="429"/>
    </location>
</feature>
<dbReference type="GO" id="GO:0098797">
    <property type="term" value="C:plasma membrane protein complex"/>
    <property type="evidence" value="ECO:0007669"/>
    <property type="project" value="TreeGrafter"/>
</dbReference>
<keyword evidence="4 6" id="KW-1133">Transmembrane helix</keyword>
<evidence type="ECO:0000256" key="5">
    <source>
        <dbReference type="ARBA" id="ARBA00023136"/>
    </source>
</evidence>
<evidence type="ECO:0000256" key="3">
    <source>
        <dbReference type="ARBA" id="ARBA00022692"/>
    </source>
</evidence>
<keyword evidence="3 6" id="KW-0812">Transmembrane</keyword>
<accession>A0A0F9UT35</accession>
<keyword evidence="2" id="KW-1003">Cell membrane</keyword>
<comment type="subcellular location">
    <subcellularLocation>
        <location evidence="1">Cell membrane</location>
        <topology evidence="1">Multi-pass membrane protein</topology>
    </subcellularLocation>
</comment>
<dbReference type="PANTHER" id="PTHR30489">
    <property type="entry name" value="LIPOPROTEIN-RELEASING SYSTEM TRANSMEMBRANE PROTEIN LOLE"/>
    <property type="match status" value="1"/>
</dbReference>
<dbReference type="InterPro" id="IPR003838">
    <property type="entry name" value="ABC3_permease_C"/>
</dbReference>
<dbReference type="AlphaFoldDB" id="A0A0F9UT35"/>
<dbReference type="PANTHER" id="PTHR30489:SF0">
    <property type="entry name" value="LIPOPROTEIN-RELEASING SYSTEM TRANSMEMBRANE PROTEIN LOLE"/>
    <property type="match status" value="1"/>
</dbReference>
<evidence type="ECO:0000259" key="7">
    <source>
        <dbReference type="Pfam" id="PF02687"/>
    </source>
</evidence>
<evidence type="ECO:0000313" key="8">
    <source>
        <dbReference type="EMBL" id="KKN90672.1"/>
    </source>
</evidence>
<dbReference type="EMBL" id="LAZR01000108">
    <property type="protein sequence ID" value="KKN90672.1"/>
    <property type="molecule type" value="Genomic_DNA"/>
</dbReference>
<proteinExistence type="predicted"/>